<feature type="domain" description="O-GlcNAc transferase C-terminal" evidence="9">
    <location>
        <begin position="341"/>
        <end position="509"/>
    </location>
</feature>
<dbReference type="Gene3D" id="3.40.50.2000">
    <property type="entry name" value="Glycogen Phosphorylase B"/>
    <property type="match status" value="1"/>
</dbReference>
<evidence type="ECO:0000256" key="7">
    <source>
        <dbReference type="ARBA" id="ARBA00022803"/>
    </source>
</evidence>
<comment type="caution">
    <text evidence="10">The sequence shown here is derived from an EMBL/GenBank/DDBJ whole genome shotgun (WGS) entry which is preliminary data.</text>
</comment>
<dbReference type="RefSeq" id="WP_323273760.1">
    <property type="nucleotide sequence ID" value="NZ_JAYGHT010000134.1"/>
</dbReference>
<evidence type="ECO:0000313" key="11">
    <source>
        <dbReference type="Proteomes" id="UP001301728"/>
    </source>
</evidence>
<dbReference type="InterPro" id="IPR037919">
    <property type="entry name" value="OGT"/>
</dbReference>
<evidence type="ECO:0000259" key="9">
    <source>
        <dbReference type="Pfam" id="PF13844"/>
    </source>
</evidence>
<proteinExistence type="inferred from homology"/>
<reference evidence="10 11" key="1">
    <citation type="submission" date="2023-12" db="EMBL/GenBank/DDBJ databases">
        <title>Baltic Sea Cyanobacteria.</title>
        <authorList>
            <person name="Delbaje E."/>
            <person name="Fewer D.P."/>
            <person name="Shishido T.K."/>
        </authorList>
    </citation>
    <scope>NUCLEOTIDE SEQUENCE [LARGE SCALE GENOMIC DNA]</scope>
    <source>
        <strain evidence="10 11">CCNP 1315</strain>
    </source>
</reference>
<evidence type="ECO:0000256" key="3">
    <source>
        <dbReference type="ARBA" id="ARBA00011970"/>
    </source>
</evidence>
<feature type="repeat" description="TPR" evidence="8">
    <location>
        <begin position="51"/>
        <end position="84"/>
    </location>
</feature>
<feature type="domain" description="O-GlcNAc transferase C-terminal" evidence="9">
    <location>
        <begin position="525"/>
        <end position="702"/>
    </location>
</feature>
<evidence type="ECO:0000313" key="10">
    <source>
        <dbReference type="EMBL" id="MEA5521498.1"/>
    </source>
</evidence>
<dbReference type="EMBL" id="JAYGHT010000134">
    <property type="protein sequence ID" value="MEA5521498.1"/>
    <property type="molecule type" value="Genomic_DNA"/>
</dbReference>
<evidence type="ECO:0000256" key="4">
    <source>
        <dbReference type="ARBA" id="ARBA00022676"/>
    </source>
</evidence>
<evidence type="ECO:0000256" key="2">
    <source>
        <dbReference type="ARBA" id="ARBA00005386"/>
    </source>
</evidence>
<name>A0ABU5U2S9_9CYAN</name>
<feature type="repeat" description="TPR" evidence="8">
    <location>
        <begin position="155"/>
        <end position="188"/>
    </location>
</feature>
<dbReference type="SMART" id="SM00028">
    <property type="entry name" value="TPR"/>
    <property type="match status" value="6"/>
</dbReference>
<comment type="similarity">
    <text evidence="2">Belongs to the glycosyltransferase 41 family. O-GlcNAc transferase subfamily.</text>
</comment>
<evidence type="ECO:0000256" key="8">
    <source>
        <dbReference type="PROSITE-ProRule" id="PRU00339"/>
    </source>
</evidence>
<dbReference type="InterPro" id="IPR019734">
    <property type="entry name" value="TPR_rpt"/>
</dbReference>
<organism evidence="10 11">
    <name type="scientific">Limnoraphis robusta CCNP1315</name>
    <dbReference type="NCBI Taxonomy" id="3110306"/>
    <lineage>
        <taxon>Bacteria</taxon>
        <taxon>Bacillati</taxon>
        <taxon>Cyanobacteriota</taxon>
        <taxon>Cyanophyceae</taxon>
        <taxon>Oscillatoriophycideae</taxon>
        <taxon>Oscillatoriales</taxon>
        <taxon>Sirenicapillariaceae</taxon>
        <taxon>Limnoraphis</taxon>
    </lineage>
</organism>
<dbReference type="PANTHER" id="PTHR44366:SF1">
    <property type="entry name" value="UDP-N-ACETYLGLUCOSAMINE--PEPTIDE N-ACETYLGLUCOSAMINYLTRANSFERASE 110 KDA SUBUNIT"/>
    <property type="match status" value="1"/>
</dbReference>
<accession>A0ABU5U2S9</accession>
<evidence type="ECO:0000256" key="5">
    <source>
        <dbReference type="ARBA" id="ARBA00022679"/>
    </source>
</evidence>
<evidence type="ECO:0000256" key="1">
    <source>
        <dbReference type="ARBA" id="ARBA00004922"/>
    </source>
</evidence>
<evidence type="ECO:0000256" key="6">
    <source>
        <dbReference type="ARBA" id="ARBA00022737"/>
    </source>
</evidence>
<gene>
    <name evidence="10" type="ORF">VB854_21400</name>
</gene>
<keyword evidence="7 8" id="KW-0802">TPR repeat</keyword>
<comment type="pathway">
    <text evidence="1">Protein modification; protein glycosylation.</text>
</comment>
<dbReference type="Gene3D" id="1.25.40.10">
    <property type="entry name" value="Tetratricopeptide repeat domain"/>
    <property type="match status" value="3"/>
</dbReference>
<dbReference type="PANTHER" id="PTHR44366">
    <property type="entry name" value="UDP-N-ACETYLGLUCOSAMINE--PEPTIDE N-ACETYLGLUCOSAMINYLTRANSFERASE 110 KDA SUBUNIT"/>
    <property type="match status" value="1"/>
</dbReference>
<dbReference type="Pfam" id="PF13432">
    <property type="entry name" value="TPR_16"/>
    <property type="match status" value="1"/>
</dbReference>
<protein>
    <recommendedName>
        <fullName evidence="3">protein O-GlcNAc transferase</fullName>
        <ecNumber evidence="3">2.4.1.255</ecNumber>
    </recommendedName>
</protein>
<dbReference type="Pfam" id="PF13844">
    <property type="entry name" value="Glyco_transf_41"/>
    <property type="match status" value="2"/>
</dbReference>
<dbReference type="SUPFAM" id="SSF53756">
    <property type="entry name" value="UDP-Glycosyltransferase/glycogen phosphorylase"/>
    <property type="match status" value="1"/>
</dbReference>
<dbReference type="Pfam" id="PF13414">
    <property type="entry name" value="TPR_11"/>
    <property type="match status" value="1"/>
</dbReference>
<dbReference type="InterPro" id="IPR011990">
    <property type="entry name" value="TPR-like_helical_dom_sf"/>
</dbReference>
<dbReference type="InterPro" id="IPR029489">
    <property type="entry name" value="OGT/SEC/SPY_C"/>
</dbReference>
<dbReference type="EC" id="2.4.1.255" evidence="3"/>
<sequence length="726" mass="82389">MRPDFGLSSADFNANSAEALTLQAEISYAQGNFTSAIANCEQAIVLQPSFAAAYVTLGNVRQAQGLIDAAIRSYTQALELDPNLAQAHANLGSMFYKQGLLDEAITYYRQALSLNPYFAAVYWNLALALRRQGNEPEAQICEQKAVEYQPQLAGANFFFNQGNKQASQGKLDEAMNSWEQAIKLDSNLAEAYCQIGMILRYRGEHKPAISQFEKALEVKPNLVPAHQHLCGIFRDSSDLAAARQAVNRYRQQCSDTDPIMTAIYSISTHQVSGLNQIAKDQFLVLESQLDQHLNHTTDIEIRSLYANLLFSLPYLRDNLAENSRLIQQISQRYIEQILQPNRSLYFLEYSQPSSQQQLKIGIISSHFNRHAVGWCSLDIIRALSQITPEIYLYFTDRPKVDDRTALFQQISRKLYEPKHYPNGLPDAREISQEIRQDEIDILIDLDAISMPIHTDILYAKPAPVCLSWLGFDAPYLSEKNYFLCDWHSHPEGREQYYTEQLVRMPDSFVAVSGFERMAVNRENLRKAYRIDLDQVVYLCVAPGRKFNRELVQAQVAILKQVPNSILIHKAAGDIGVFQGAYGEACQAVGISQHRVKFIPRFPTEEEHRQVYGLADVLLDSYPYNGGTHTLEALWFEVPVVTRKGEQFLSRMGYSFLRGVGVEAGVAESWEEYINWGVRFGEDIAFRRTVQTQLIRAKESTNLAPLWNPTLFAENLYKICGKLLSDR</sequence>
<keyword evidence="4" id="KW-0328">Glycosyltransferase</keyword>
<keyword evidence="6" id="KW-0677">Repeat</keyword>
<dbReference type="Gene3D" id="3.40.50.11380">
    <property type="match status" value="1"/>
</dbReference>
<feature type="repeat" description="TPR" evidence="8">
    <location>
        <begin position="189"/>
        <end position="222"/>
    </location>
</feature>
<dbReference type="Proteomes" id="UP001301728">
    <property type="component" value="Unassembled WGS sequence"/>
</dbReference>
<keyword evidence="5" id="KW-0808">Transferase</keyword>
<keyword evidence="11" id="KW-1185">Reference proteome</keyword>
<dbReference type="PROSITE" id="PS50293">
    <property type="entry name" value="TPR_REGION"/>
    <property type="match status" value="3"/>
</dbReference>
<dbReference type="SUPFAM" id="SSF48452">
    <property type="entry name" value="TPR-like"/>
    <property type="match status" value="1"/>
</dbReference>
<dbReference type="PROSITE" id="PS50005">
    <property type="entry name" value="TPR"/>
    <property type="match status" value="4"/>
</dbReference>
<feature type="repeat" description="TPR" evidence="8">
    <location>
        <begin position="85"/>
        <end position="118"/>
    </location>
</feature>